<feature type="transmembrane region" description="Helical" evidence="6">
    <location>
        <begin position="178"/>
        <end position="200"/>
    </location>
</feature>
<dbReference type="Proteomes" id="UP000281975">
    <property type="component" value="Unassembled WGS sequence"/>
</dbReference>
<comment type="subcellular location">
    <subcellularLocation>
        <location evidence="6">Cell membrane</location>
        <topology evidence="6">Multi-pass membrane protein</topology>
    </subcellularLocation>
    <subcellularLocation>
        <location evidence="1">Membrane</location>
        <topology evidence="1">Multi-pass membrane protein</topology>
    </subcellularLocation>
</comment>
<dbReference type="Pfam" id="PF01925">
    <property type="entry name" value="TauE"/>
    <property type="match status" value="1"/>
</dbReference>
<reference evidence="7 8" key="1">
    <citation type="submission" date="2018-10" db="EMBL/GenBank/DDBJ databases">
        <title>Genomic Encyclopedia of Type Strains, Phase IV (KMG-IV): sequencing the most valuable type-strain genomes for metagenomic binning, comparative biology and taxonomic classification.</title>
        <authorList>
            <person name="Goeker M."/>
        </authorList>
    </citation>
    <scope>NUCLEOTIDE SEQUENCE [LARGE SCALE GENOMIC DNA]</scope>
    <source>
        <strain evidence="7 8">DSM 23229</strain>
    </source>
</reference>
<evidence type="ECO:0000313" key="7">
    <source>
        <dbReference type="EMBL" id="RKR04199.1"/>
    </source>
</evidence>
<name>A0A420WWU0_9GAMM</name>
<dbReference type="PANTHER" id="PTHR43483:SF3">
    <property type="entry name" value="MEMBRANE TRANSPORTER PROTEIN HI_0806-RELATED"/>
    <property type="match status" value="1"/>
</dbReference>
<feature type="transmembrane region" description="Helical" evidence="6">
    <location>
        <begin position="243"/>
        <end position="261"/>
    </location>
</feature>
<keyword evidence="6" id="KW-1003">Cell membrane</keyword>
<feature type="transmembrane region" description="Helical" evidence="6">
    <location>
        <begin position="146"/>
        <end position="166"/>
    </location>
</feature>
<feature type="transmembrane region" description="Helical" evidence="6">
    <location>
        <begin position="46"/>
        <end position="64"/>
    </location>
</feature>
<dbReference type="PANTHER" id="PTHR43483">
    <property type="entry name" value="MEMBRANE TRANSPORTER PROTEIN HI_0806-RELATED"/>
    <property type="match status" value="1"/>
</dbReference>
<feature type="transmembrane region" description="Helical" evidence="6">
    <location>
        <begin position="6"/>
        <end position="39"/>
    </location>
</feature>
<evidence type="ECO:0000256" key="3">
    <source>
        <dbReference type="ARBA" id="ARBA00022692"/>
    </source>
</evidence>
<gene>
    <name evidence="7" type="ORF">C7446_1400</name>
</gene>
<dbReference type="InterPro" id="IPR002781">
    <property type="entry name" value="TM_pro_TauE-like"/>
</dbReference>
<evidence type="ECO:0000256" key="6">
    <source>
        <dbReference type="RuleBase" id="RU363041"/>
    </source>
</evidence>
<feature type="transmembrane region" description="Helical" evidence="6">
    <location>
        <begin position="84"/>
        <end position="102"/>
    </location>
</feature>
<sequence>MESILLYPVIGALAGFMAGLFGIGGGVVIVPLLAFAFGLQQLPEGIILHLAIGTSLATIALTSLSSARAHYQRGNVRRDCLLPLLPGLIAGAVLGVFIGGALSGGAMSLLLGIFFLLMAIKLVFNLQPGGRRPLPGRPGMISAGGVIGAVSALFGIGGGTLSVPFLEWRSVPMKQAVGTSSAAGIPIAVIGALTAMGVGSGAEGLPPWATGYVYWPAFLGIVILSVPFARLGARVASALPNRVLKRIFAALIVLVAFKFLLG</sequence>
<comment type="similarity">
    <text evidence="2 6">Belongs to the 4-toluene sulfonate uptake permease (TSUP) (TC 2.A.102) family.</text>
</comment>
<dbReference type="AlphaFoldDB" id="A0A420WWU0"/>
<dbReference type="GO" id="GO:0005886">
    <property type="term" value="C:plasma membrane"/>
    <property type="evidence" value="ECO:0007669"/>
    <property type="project" value="UniProtKB-SubCell"/>
</dbReference>
<keyword evidence="3 6" id="KW-0812">Transmembrane</keyword>
<keyword evidence="8" id="KW-1185">Reference proteome</keyword>
<protein>
    <recommendedName>
        <fullName evidence="6">Probable membrane transporter protein</fullName>
    </recommendedName>
</protein>
<evidence type="ECO:0000256" key="4">
    <source>
        <dbReference type="ARBA" id="ARBA00022989"/>
    </source>
</evidence>
<organism evidence="7 8">
    <name type="scientific">Kushneria sinocarnis</name>
    <dbReference type="NCBI Taxonomy" id="595502"/>
    <lineage>
        <taxon>Bacteria</taxon>
        <taxon>Pseudomonadati</taxon>
        <taxon>Pseudomonadota</taxon>
        <taxon>Gammaproteobacteria</taxon>
        <taxon>Oceanospirillales</taxon>
        <taxon>Halomonadaceae</taxon>
        <taxon>Kushneria</taxon>
    </lineage>
</organism>
<dbReference type="RefSeq" id="WP_121172383.1">
    <property type="nucleotide sequence ID" value="NZ_RBIN01000004.1"/>
</dbReference>
<evidence type="ECO:0000256" key="5">
    <source>
        <dbReference type="ARBA" id="ARBA00023136"/>
    </source>
</evidence>
<keyword evidence="5 6" id="KW-0472">Membrane</keyword>
<dbReference type="EMBL" id="RBIN01000004">
    <property type="protein sequence ID" value="RKR04199.1"/>
    <property type="molecule type" value="Genomic_DNA"/>
</dbReference>
<keyword evidence="4 6" id="KW-1133">Transmembrane helix</keyword>
<evidence type="ECO:0000313" key="8">
    <source>
        <dbReference type="Proteomes" id="UP000281975"/>
    </source>
</evidence>
<dbReference type="OrthoDB" id="457670at2"/>
<feature type="transmembrane region" description="Helical" evidence="6">
    <location>
        <begin position="212"/>
        <end position="231"/>
    </location>
</feature>
<evidence type="ECO:0000256" key="1">
    <source>
        <dbReference type="ARBA" id="ARBA00004141"/>
    </source>
</evidence>
<evidence type="ECO:0000256" key="2">
    <source>
        <dbReference type="ARBA" id="ARBA00009142"/>
    </source>
</evidence>
<accession>A0A420WWU0</accession>
<proteinExistence type="inferred from homology"/>
<feature type="transmembrane region" description="Helical" evidence="6">
    <location>
        <begin position="109"/>
        <end position="126"/>
    </location>
</feature>
<comment type="caution">
    <text evidence="7">The sequence shown here is derived from an EMBL/GenBank/DDBJ whole genome shotgun (WGS) entry which is preliminary data.</text>
</comment>